<protein>
    <submittedName>
        <fullName evidence="1">Uncharacterized protein</fullName>
    </submittedName>
</protein>
<dbReference type="AlphaFoldDB" id="A0A6C0J684"/>
<reference evidence="1" key="1">
    <citation type="journal article" date="2020" name="Nature">
        <title>Giant virus diversity and host interactions through global metagenomics.</title>
        <authorList>
            <person name="Schulz F."/>
            <person name="Roux S."/>
            <person name="Paez-Espino D."/>
            <person name="Jungbluth S."/>
            <person name="Walsh D.A."/>
            <person name="Denef V.J."/>
            <person name="McMahon K.D."/>
            <person name="Konstantinidis K.T."/>
            <person name="Eloe-Fadrosh E.A."/>
            <person name="Kyrpides N.C."/>
            <person name="Woyke T."/>
        </authorList>
    </citation>
    <scope>NUCLEOTIDE SEQUENCE</scope>
    <source>
        <strain evidence="1">GVMAG-M-3300025860-12</strain>
    </source>
</reference>
<sequence length="554" mass="64671">MNANYYNKYYKYKIKYIKKKGLNYPEGLQQIGSGPSRADRLSTSRENYNPQDWNPELIRICIPQETDGCIKSSHIHGSMNFKYDYNKTTDYTIGIPQTLGTCWLDSIIFITTYDPILRKFFGPIYSTVPGIQLSEDQDFLTMSDYLKPKIRKHMISQVNSVFNQKKHLRREPNLLACGGHMNMVKKYIKIGLNTNKHYNLVIDSREIRFTTDTYFSGAAIPPYISFDNFPAVRTFDSSRLNEKNSYYYKLKNSTKNTTMDYNFIYLKRKGRERYLSKILVEYNDKIYLMKLSCFSVELADPFAHAMAVVSKNDRLVPGNTDYFLYDDNNASDNVKIVKIGTNSTPIKLVYSTSSGGKLFIENSQVLIFNNYNVPYSDYSINLQMTNYYGMGMFYVIEKEITTTLTDIVDCIMPFNIIYKELPEEIESQIDGWELAKNKKQRKQLINIHFNLIYKLSKNSLINWRQRLIDINTKSLTSNTQFKHIFEYNIKLLLLVIKYYDTLQEPISMSVSVVSDKTLGIDNEYIIYLEDYLLSIAKVKYKLSNEEILSLKELL</sequence>
<organism evidence="1">
    <name type="scientific">viral metagenome</name>
    <dbReference type="NCBI Taxonomy" id="1070528"/>
    <lineage>
        <taxon>unclassified sequences</taxon>
        <taxon>metagenomes</taxon>
        <taxon>organismal metagenomes</taxon>
    </lineage>
</organism>
<name>A0A6C0J684_9ZZZZ</name>
<dbReference type="EMBL" id="MN740323">
    <property type="protein sequence ID" value="QHU00127.1"/>
    <property type="molecule type" value="Genomic_DNA"/>
</dbReference>
<proteinExistence type="predicted"/>
<evidence type="ECO:0000313" key="1">
    <source>
        <dbReference type="EMBL" id="QHU00127.1"/>
    </source>
</evidence>
<accession>A0A6C0J684</accession>